<dbReference type="AlphaFoldDB" id="A0AAT9G8J4"/>
<dbReference type="PANTHER" id="PTHR35601:SF1">
    <property type="entry name" value="TOXIN RELE"/>
    <property type="match status" value="1"/>
</dbReference>
<sequence>MEVKYQVRYLEEVINKHIPSLSTKAKALIKKVIEERLMINPIGFGKPLRYSLKGHRRLRVSDYRIVYRIEPKIKTIFIVAIKHRKDIYKDILLVNEELVDEDQNQQVLGVSKPRSTAYIST</sequence>
<dbReference type="Gene3D" id="3.30.2310.20">
    <property type="entry name" value="RelE-like"/>
    <property type="match status" value="1"/>
</dbReference>
<dbReference type="InterPro" id="IPR035093">
    <property type="entry name" value="RelE/ParE_toxin_dom_sf"/>
</dbReference>
<protein>
    <submittedName>
        <fullName evidence="3">Uncharacterized protein</fullName>
    </submittedName>
</protein>
<dbReference type="SUPFAM" id="SSF143011">
    <property type="entry name" value="RelE-like"/>
    <property type="match status" value="1"/>
</dbReference>
<keyword evidence="2" id="KW-1277">Toxin-antitoxin system</keyword>
<comment type="similarity">
    <text evidence="1">Belongs to the RelE toxin family.</text>
</comment>
<dbReference type="NCBIfam" id="TIGR02385">
    <property type="entry name" value="RelE_StbE"/>
    <property type="match status" value="1"/>
</dbReference>
<organism evidence="3">
    <name type="scientific">Candidatus Tisiphia endosymbiont of Sergentomyia squamirostris</name>
    <dbReference type="NCBI Taxonomy" id="3113639"/>
    <lineage>
        <taxon>Bacteria</taxon>
        <taxon>Pseudomonadati</taxon>
        <taxon>Pseudomonadota</taxon>
        <taxon>Alphaproteobacteria</taxon>
        <taxon>Rickettsiales</taxon>
        <taxon>Rickettsiaceae</taxon>
        <taxon>Rickettsieae</taxon>
        <taxon>Candidatus Tisiphia</taxon>
    </lineage>
</organism>
<evidence type="ECO:0000313" key="3">
    <source>
        <dbReference type="EMBL" id="BFD46141.1"/>
    </source>
</evidence>
<dbReference type="Pfam" id="PF05016">
    <property type="entry name" value="ParE_toxin"/>
    <property type="match status" value="1"/>
</dbReference>
<accession>A0AAT9G8J4</accession>
<dbReference type="PANTHER" id="PTHR35601">
    <property type="entry name" value="TOXIN RELE"/>
    <property type="match status" value="1"/>
</dbReference>
<evidence type="ECO:0000256" key="2">
    <source>
        <dbReference type="ARBA" id="ARBA00022649"/>
    </source>
</evidence>
<proteinExistence type="inferred from homology"/>
<reference evidence="3" key="1">
    <citation type="submission" date="2024-01" db="EMBL/GenBank/DDBJ databases">
        <title>Sequencing the genomes of a sandfly, Sergentomyia squamirostris, and its two endosymbionts.</title>
        <authorList>
            <person name="Itokawa K."/>
            <person name="Sanjoba C."/>
        </authorList>
    </citation>
    <scope>NUCLEOTIDE SEQUENCE</scope>
    <source>
        <strain evidence="3">RiSSQ</strain>
    </source>
</reference>
<dbReference type="InterPro" id="IPR007712">
    <property type="entry name" value="RelE/ParE_toxin"/>
</dbReference>
<dbReference type="EMBL" id="AP029170">
    <property type="protein sequence ID" value="BFD46141.1"/>
    <property type="molecule type" value="Genomic_DNA"/>
</dbReference>
<name>A0AAT9G8J4_9RICK</name>
<gene>
    <name evidence="3" type="ORF">DMENIID0002_07870</name>
</gene>
<evidence type="ECO:0000256" key="1">
    <source>
        <dbReference type="ARBA" id="ARBA00006226"/>
    </source>
</evidence>